<proteinExistence type="predicted"/>
<gene>
    <name evidence="1" type="ORF">BDN72DRAFT_906027</name>
</gene>
<dbReference type="EMBL" id="ML209036">
    <property type="protein sequence ID" value="TFK59253.1"/>
    <property type="molecule type" value="Genomic_DNA"/>
</dbReference>
<sequence>MLCHSLVSSRGHLRGFSRSPNRLGHTAQLAAHSLALAPPSCSGTLRARLWGFSRLLGRLEYASQLAARLIALYDIRLDHFLIQAHIHLPPFPHRSKAVPMRARGFSNLVDRLESKSEPRAHSLALRDVHFDHLPLHVLPTHNLSILFENLQSSSLGVFKVAELIGTHGATRRSLVSSPWTSLSPPPPSKLPNSLNSSWGSQISPFTHRLLTSFASTSSPSQAPTTLRLPQLVSGPSDFSPGGFRGRLIDWNKRRDLPLARWLSVGFPSSSFPLQVPTIPQPLQHVQEPPDFVSGGFRGHQIDWDIRQDSPLARLLSPLQLVLGPPDLVSGGFRGHQIDWDTRQDSPLIRTFSPLQLALAPPDFASGGFRAPPHPMSPTIPHLSNLFQDPQTLSLGVFEVNKTIGTYGETCHSSVRCRTLTIPQPLQLVQGPPDFVTGGFRASPQAPPNPMFPTIVRAKQHSWLSVASEGNGREAERPRDRQH</sequence>
<evidence type="ECO:0000313" key="1">
    <source>
        <dbReference type="EMBL" id="TFK59253.1"/>
    </source>
</evidence>
<accession>A0ACD3A0C7</accession>
<dbReference type="Proteomes" id="UP000308600">
    <property type="component" value="Unassembled WGS sequence"/>
</dbReference>
<reference evidence="1 2" key="1">
    <citation type="journal article" date="2019" name="Nat. Ecol. Evol.">
        <title>Megaphylogeny resolves global patterns of mushroom evolution.</title>
        <authorList>
            <person name="Varga T."/>
            <person name="Krizsan K."/>
            <person name="Foldi C."/>
            <person name="Dima B."/>
            <person name="Sanchez-Garcia M."/>
            <person name="Sanchez-Ramirez S."/>
            <person name="Szollosi G.J."/>
            <person name="Szarkandi J.G."/>
            <person name="Papp V."/>
            <person name="Albert L."/>
            <person name="Andreopoulos W."/>
            <person name="Angelini C."/>
            <person name="Antonin V."/>
            <person name="Barry K.W."/>
            <person name="Bougher N.L."/>
            <person name="Buchanan P."/>
            <person name="Buyck B."/>
            <person name="Bense V."/>
            <person name="Catcheside P."/>
            <person name="Chovatia M."/>
            <person name="Cooper J."/>
            <person name="Damon W."/>
            <person name="Desjardin D."/>
            <person name="Finy P."/>
            <person name="Geml J."/>
            <person name="Haridas S."/>
            <person name="Hughes K."/>
            <person name="Justo A."/>
            <person name="Karasinski D."/>
            <person name="Kautmanova I."/>
            <person name="Kiss B."/>
            <person name="Kocsube S."/>
            <person name="Kotiranta H."/>
            <person name="LaButti K.M."/>
            <person name="Lechner B.E."/>
            <person name="Liimatainen K."/>
            <person name="Lipzen A."/>
            <person name="Lukacs Z."/>
            <person name="Mihaltcheva S."/>
            <person name="Morgado L.N."/>
            <person name="Niskanen T."/>
            <person name="Noordeloos M.E."/>
            <person name="Ohm R.A."/>
            <person name="Ortiz-Santana B."/>
            <person name="Ovrebo C."/>
            <person name="Racz N."/>
            <person name="Riley R."/>
            <person name="Savchenko A."/>
            <person name="Shiryaev A."/>
            <person name="Soop K."/>
            <person name="Spirin V."/>
            <person name="Szebenyi C."/>
            <person name="Tomsovsky M."/>
            <person name="Tulloss R.E."/>
            <person name="Uehling J."/>
            <person name="Grigoriev I.V."/>
            <person name="Vagvolgyi C."/>
            <person name="Papp T."/>
            <person name="Martin F.M."/>
            <person name="Miettinen O."/>
            <person name="Hibbett D.S."/>
            <person name="Nagy L.G."/>
        </authorList>
    </citation>
    <scope>NUCLEOTIDE SEQUENCE [LARGE SCALE GENOMIC DNA]</scope>
    <source>
        <strain evidence="1 2">NL-1719</strain>
    </source>
</reference>
<evidence type="ECO:0000313" key="2">
    <source>
        <dbReference type="Proteomes" id="UP000308600"/>
    </source>
</evidence>
<organism evidence="1 2">
    <name type="scientific">Pluteus cervinus</name>
    <dbReference type="NCBI Taxonomy" id="181527"/>
    <lineage>
        <taxon>Eukaryota</taxon>
        <taxon>Fungi</taxon>
        <taxon>Dikarya</taxon>
        <taxon>Basidiomycota</taxon>
        <taxon>Agaricomycotina</taxon>
        <taxon>Agaricomycetes</taxon>
        <taxon>Agaricomycetidae</taxon>
        <taxon>Agaricales</taxon>
        <taxon>Pluteineae</taxon>
        <taxon>Pluteaceae</taxon>
        <taxon>Pluteus</taxon>
    </lineage>
</organism>
<protein>
    <submittedName>
        <fullName evidence="1">Uncharacterized protein</fullName>
    </submittedName>
</protein>
<keyword evidence="2" id="KW-1185">Reference proteome</keyword>
<name>A0ACD3A0C7_9AGAR</name>